<dbReference type="SUPFAM" id="SSF88713">
    <property type="entry name" value="Glycoside hydrolase/deacetylase"/>
    <property type="match status" value="1"/>
</dbReference>
<dbReference type="PANTHER" id="PTHR36306">
    <property type="entry name" value="ALPHA-AMYLASE-RELATED-RELATED"/>
    <property type="match status" value="1"/>
</dbReference>
<sequence>MARKKLKFVLGWHMHQPHYREGENGSYHLPWVYLHALKDYTDMAAHFENEPAMRAVVNFAPTLLEQLDDYAQQIDALINKQQPCADELINLVAGSSAIPDDIGARRKIISDCQRCHAPQLIEPYPAFAALISKLGEDASKPTDELIAQLDKQYFVDLLVWYHIAWLGESLKSHPTAKALMTKQTDFNSSDQTALITLMYEAINGIIPRYKKLADSGQVELSMTPYAHPIVPLLNDFENMQCAQPEAPRPSESHYPDGNARNHWHMREGLDTYRHYFDATPTGVWLSEGGISDDALDVLTEYNIKWTASGQGVWGNTCHRSDMDKEIIYNKKALFSPFKLNDLDINVFFRDDGLSDFIGFEYSHWDAQQAANDFVKHLENIHGFLGENVDEHVISVVLDGENAWEYYPHNGSHFLSKLYEKLANHPLIEATTFADVCSDETIKPISVNQLCAGSWVYGSFSTWIGQDDKNRAWDYLVAAKRAFDEVVATNTLSKDILKQTERQLAICEGSDWFWWFGDYNSSDSVRDFDLLFRTQLKRLYTLLGKASPDYLNQPISVGGGDAENSGTMQRGVN</sequence>
<dbReference type="RefSeq" id="WP_109825264.1">
    <property type="nucleotide sequence ID" value="NZ_QGKL01000042.1"/>
</dbReference>
<evidence type="ECO:0000256" key="1">
    <source>
        <dbReference type="ARBA" id="ARBA00006821"/>
    </source>
</evidence>
<comment type="caution">
    <text evidence="5">The sequence shown here is derived from an EMBL/GenBank/DDBJ whole genome shotgun (WGS) entry which is preliminary data.</text>
</comment>
<keyword evidence="6" id="KW-1185">Reference proteome</keyword>
<feature type="domain" description="Glycoside hydrolase family 57 N-terminal" evidence="4">
    <location>
        <begin position="9"/>
        <end position="437"/>
    </location>
</feature>
<dbReference type="Proteomes" id="UP000245506">
    <property type="component" value="Unassembled WGS sequence"/>
</dbReference>
<keyword evidence="2 3" id="KW-0119">Carbohydrate metabolism</keyword>
<dbReference type="OrthoDB" id="9759321at2"/>
<dbReference type="GO" id="GO:0005975">
    <property type="term" value="P:carbohydrate metabolic process"/>
    <property type="evidence" value="ECO:0007669"/>
    <property type="project" value="InterPro"/>
</dbReference>
<dbReference type="InterPro" id="IPR027291">
    <property type="entry name" value="Glyco_hydro_38_N_sf"/>
</dbReference>
<dbReference type="PANTHER" id="PTHR36306:SF1">
    <property type="entry name" value="ALPHA-AMYLASE-RELATED"/>
    <property type="match status" value="1"/>
</dbReference>
<dbReference type="InterPro" id="IPR011330">
    <property type="entry name" value="Glyco_hydro/deAcase_b/a-brl"/>
</dbReference>
<dbReference type="EMBL" id="QGKL01000042">
    <property type="protein sequence ID" value="PWQ93460.1"/>
    <property type="molecule type" value="Genomic_DNA"/>
</dbReference>
<name>A0A317CAQ9_9GAMM</name>
<protein>
    <submittedName>
        <fullName evidence="5">Glycoside hydrolase</fullName>
    </submittedName>
</protein>
<organism evidence="5 6">
    <name type="scientific">Leucothrix arctica</name>
    <dbReference type="NCBI Taxonomy" id="1481894"/>
    <lineage>
        <taxon>Bacteria</taxon>
        <taxon>Pseudomonadati</taxon>
        <taxon>Pseudomonadota</taxon>
        <taxon>Gammaproteobacteria</taxon>
        <taxon>Thiotrichales</taxon>
        <taxon>Thiotrichaceae</taxon>
        <taxon>Leucothrix</taxon>
    </lineage>
</organism>
<evidence type="ECO:0000313" key="5">
    <source>
        <dbReference type="EMBL" id="PWQ93460.1"/>
    </source>
</evidence>
<dbReference type="Gene3D" id="3.20.110.10">
    <property type="entry name" value="Glycoside hydrolase 38, N terminal domain"/>
    <property type="match status" value="1"/>
</dbReference>
<gene>
    <name evidence="5" type="ORF">DKT75_17705</name>
</gene>
<evidence type="ECO:0000256" key="3">
    <source>
        <dbReference type="RuleBase" id="RU361196"/>
    </source>
</evidence>
<dbReference type="CDD" id="cd10796">
    <property type="entry name" value="GH57N_APU"/>
    <property type="match status" value="1"/>
</dbReference>
<comment type="similarity">
    <text evidence="1 3">Belongs to the glycosyl hydrolase 57 family.</text>
</comment>
<dbReference type="AlphaFoldDB" id="A0A317CAQ9"/>
<accession>A0A317CAQ9</accession>
<keyword evidence="5" id="KW-0378">Hydrolase</keyword>
<dbReference type="InterPro" id="IPR004300">
    <property type="entry name" value="Glyco_hydro_57_N"/>
</dbReference>
<dbReference type="Pfam" id="PF03065">
    <property type="entry name" value="Glyco_hydro_57"/>
    <property type="match status" value="1"/>
</dbReference>
<evidence type="ECO:0000256" key="2">
    <source>
        <dbReference type="ARBA" id="ARBA00023277"/>
    </source>
</evidence>
<dbReference type="GO" id="GO:0016787">
    <property type="term" value="F:hydrolase activity"/>
    <property type="evidence" value="ECO:0007669"/>
    <property type="project" value="UniProtKB-KW"/>
</dbReference>
<evidence type="ECO:0000313" key="6">
    <source>
        <dbReference type="Proteomes" id="UP000245506"/>
    </source>
</evidence>
<evidence type="ECO:0000259" key="4">
    <source>
        <dbReference type="Pfam" id="PF03065"/>
    </source>
</evidence>
<reference evidence="5 6" key="1">
    <citation type="submission" date="2018-05" db="EMBL/GenBank/DDBJ databases">
        <title>Leucothrix arctica sp. nov., isolated from Arctic seawater.</title>
        <authorList>
            <person name="Choi A."/>
            <person name="Baek K."/>
        </authorList>
    </citation>
    <scope>NUCLEOTIDE SEQUENCE [LARGE SCALE GENOMIC DNA]</scope>
    <source>
        <strain evidence="5 6">IMCC9719</strain>
    </source>
</reference>
<proteinExistence type="inferred from homology"/>
<dbReference type="InterPro" id="IPR052046">
    <property type="entry name" value="GH57_Enzymes"/>
</dbReference>